<gene>
    <name evidence="2" type="ORF">Aiant_53950</name>
</gene>
<evidence type="ECO:0008006" key="4">
    <source>
        <dbReference type="Google" id="ProtNLM"/>
    </source>
</evidence>
<accession>A0ABM7LZK1</accession>
<keyword evidence="1" id="KW-0472">Membrane</keyword>
<sequence length="253" mass="26352">MSTQLRPFLPAGGGRRSNETAGYHGLAHLNTDTGTVFPDAIGGPAGSAIDRGCHPVDRYGKRGQGAMENGFVEAALSFPTVLLTPLLILVVGYWLVVIVGGADPEHGHGHGALLGVPIPVFVSLLVALAWFGTLAGAQWHGPAPLWLIPIAALVAAAIVTRLVAIPLRRLLPTGPAASRADFVGLTCVIRTGRVTRTFGQAEVHSPDGSSAIIQVRQTGADELPAGTVALIYDVDPEGEFFWVVPADIAKKGL</sequence>
<evidence type="ECO:0000313" key="3">
    <source>
        <dbReference type="Proteomes" id="UP000676967"/>
    </source>
</evidence>
<reference evidence="2 3" key="1">
    <citation type="submission" date="2020-08" db="EMBL/GenBank/DDBJ databases">
        <title>Whole genome shotgun sequence of Actinoplanes ianthinogenes NBRC 13996.</title>
        <authorList>
            <person name="Komaki H."/>
            <person name="Tamura T."/>
        </authorList>
    </citation>
    <scope>NUCLEOTIDE SEQUENCE [LARGE SCALE GENOMIC DNA]</scope>
    <source>
        <strain evidence="2 3">NBRC 13996</strain>
    </source>
</reference>
<dbReference type="EMBL" id="AP023356">
    <property type="protein sequence ID" value="BCJ44738.1"/>
    <property type="molecule type" value="Genomic_DNA"/>
</dbReference>
<organism evidence="2 3">
    <name type="scientific">Actinoplanes ianthinogenes</name>
    <dbReference type="NCBI Taxonomy" id="122358"/>
    <lineage>
        <taxon>Bacteria</taxon>
        <taxon>Bacillati</taxon>
        <taxon>Actinomycetota</taxon>
        <taxon>Actinomycetes</taxon>
        <taxon>Micromonosporales</taxon>
        <taxon>Micromonosporaceae</taxon>
        <taxon>Actinoplanes</taxon>
    </lineage>
</organism>
<protein>
    <recommendedName>
        <fullName evidence="4">DUF1449 family protein</fullName>
    </recommendedName>
</protein>
<dbReference type="Proteomes" id="UP000676967">
    <property type="component" value="Chromosome"/>
</dbReference>
<proteinExistence type="predicted"/>
<feature type="transmembrane region" description="Helical" evidence="1">
    <location>
        <begin position="111"/>
        <end position="131"/>
    </location>
</feature>
<keyword evidence="1" id="KW-1133">Transmembrane helix</keyword>
<keyword evidence="1" id="KW-0812">Transmembrane</keyword>
<evidence type="ECO:0000256" key="1">
    <source>
        <dbReference type="SAM" id="Phobius"/>
    </source>
</evidence>
<feature type="transmembrane region" description="Helical" evidence="1">
    <location>
        <begin position="76"/>
        <end position="99"/>
    </location>
</feature>
<feature type="transmembrane region" description="Helical" evidence="1">
    <location>
        <begin position="143"/>
        <end position="164"/>
    </location>
</feature>
<name>A0ABM7LZK1_9ACTN</name>
<keyword evidence="3" id="KW-1185">Reference proteome</keyword>
<evidence type="ECO:0000313" key="2">
    <source>
        <dbReference type="EMBL" id="BCJ44738.1"/>
    </source>
</evidence>